<keyword evidence="3" id="KW-0645">Protease</keyword>
<evidence type="ECO:0000256" key="2">
    <source>
        <dbReference type="ARBA" id="ARBA00022475"/>
    </source>
</evidence>
<feature type="transmembrane region" description="Helical" evidence="8">
    <location>
        <begin position="73"/>
        <end position="91"/>
    </location>
</feature>
<feature type="domain" description="Methanolan biosynthesis EpsI" evidence="9">
    <location>
        <begin position="356"/>
        <end position="467"/>
    </location>
</feature>
<dbReference type="GO" id="GO:0006508">
    <property type="term" value="P:proteolysis"/>
    <property type="evidence" value="ECO:0007669"/>
    <property type="project" value="UniProtKB-KW"/>
</dbReference>
<dbReference type="RefSeq" id="WP_140604628.1">
    <property type="nucleotide sequence ID" value="NZ_SAWY01000036.1"/>
</dbReference>
<dbReference type="InterPro" id="IPR017540">
    <property type="entry name" value="Exosortase-1"/>
</dbReference>
<feature type="transmembrane region" description="Helical" evidence="8">
    <location>
        <begin position="186"/>
        <end position="204"/>
    </location>
</feature>
<reference evidence="10 11" key="1">
    <citation type="submission" date="2019-01" db="EMBL/GenBank/DDBJ databases">
        <title>Litorilituus lipolytica sp. nov., isolated from intertidal sand of the Yellow Sea in China.</title>
        <authorList>
            <person name="Liu A."/>
        </authorList>
    </citation>
    <scope>NUCLEOTIDE SEQUENCE [LARGE SCALE GENOMIC DNA]</scope>
    <source>
        <strain evidence="10 11">RZ04</strain>
    </source>
</reference>
<dbReference type="InterPro" id="IPR026392">
    <property type="entry name" value="Exo/Archaeosortase_dom"/>
</dbReference>
<feature type="transmembrane region" description="Helical" evidence="8">
    <location>
        <begin position="44"/>
        <end position="61"/>
    </location>
</feature>
<evidence type="ECO:0000256" key="5">
    <source>
        <dbReference type="ARBA" id="ARBA00022801"/>
    </source>
</evidence>
<comment type="caution">
    <text evidence="10">The sequence shown here is derived from an EMBL/GenBank/DDBJ whole genome shotgun (WGS) entry which is preliminary data.</text>
</comment>
<keyword evidence="2" id="KW-1003">Cell membrane</keyword>
<dbReference type="Proteomes" id="UP000315303">
    <property type="component" value="Unassembled WGS sequence"/>
</dbReference>
<name>A0A502KSZ1_9GAMM</name>
<dbReference type="Pfam" id="PF09721">
    <property type="entry name" value="Exosortase_EpsH"/>
    <property type="match status" value="1"/>
</dbReference>
<feature type="transmembrane region" description="Helical" evidence="8">
    <location>
        <begin position="211"/>
        <end position="238"/>
    </location>
</feature>
<feature type="transmembrane region" description="Helical" evidence="8">
    <location>
        <begin position="97"/>
        <end position="115"/>
    </location>
</feature>
<dbReference type="EC" id="3.4.22.-" evidence="10"/>
<comment type="subcellular location">
    <subcellularLocation>
        <location evidence="1">Cell membrane</location>
        <topology evidence="1">Multi-pass membrane protein</topology>
    </subcellularLocation>
</comment>
<protein>
    <submittedName>
        <fullName evidence="10">Exosortase A</fullName>
        <ecNumber evidence="10">3.4.22.-</ecNumber>
    </submittedName>
</protein>
<dbReference type="AlphaFoldDB" id="A0A502KSZ1"/>
<dbReference type="GO" id="GO:0005886">
    <property type="term" value="C:plasma membrane"/>
    <property type="evidence" value="ECO:0007669"/>
    <property type="project" value="UniProtKB-SubCell"/>
</dbReference>
<evidence type="ECO:0000256" key="7">
    <source>
        <dbReference type="ARBA" id="ARBA00023136"/>
    </source>
</evidence>
<evidence type="ECO:0000259" key="9">
    <source>
        <dbReference type="Pfam" id="PF11984"/>
    </source>
</evidence>
<evidence type="ECO:0000256" key="6">
    <source>
        <dbReference type="ARBA" id="ARBA00022989"/>
    </source>
</evidence>
<evidence type="ECO:0000256" key="3">
    <source>
        <dbReference type="ARBA" id="ARBA00022670"/>
    </source>
</evidence>
<evidence type="ECO:0000313" key="10">
    <source>
        <dbReference type="EMBL" id="TPH13285.1"/>
    </source>
</evidence>
<dbReference type="InterPro" id="IPR019127">
    <property type="entry name" value="Exosortase"/>
</dbReference>
<feature type="transmembrane region" description="Helical" evidence="8">
    <location>
        <begin position="250"/>
        <end position="271"/>
    </location>
</feature>
<organism evidence="10 11">
    <name type="scientific">Litorilituus lipolyticus</name>
    <dbReference type="NCBI Taxonomy" id="2491017"/>
    <lineage>
        <taxon>Bacteria</taxon>
        <taxon>Pseudomonadati</taxon>
        <taxon>Pseudomonadota</taxon>
        <taxon>Gammaproteobacteria</taxon>
        <taxon>Alteromonadales</taxon>
        <taxon>Colwelliaceae</taxon>
        <taxon>Litorilituus</taxon>
    </lineage>
</organism>
<evidence type="ECO:0000256" key="1">
    <source>
        <dbReference type="ARBA" id="ARBA00004651"/>
    </source>
</evidence>
<evidence type="ECO:0000256" key="8">
    <source>
        <dbReference type="SAM" id="Phobius"/>
    </source>
</evidence>
<dbReference type="InterPro" id="IPR013426">
    <property type="entry name" value="EpsH-like"/>
</dbReference>
<keyword evidence="4 8" id="KW-0812">Transmembrane</keyword>
<dbReference type="NCBIfam" id="TIGR02602">
    <property type="entry name" value="8TM_EpsH"/>
    <property type="match status" value="1"/>
</dbReference>
<feature type="transmembrane region" description="Helical" evidence="8">
    <location>
        <begin position="12"/>
        <end position="32"/>
    </location>
</feature>
<sequence>MTAGITVNHKRFFAVASVLLLVWLGLYKDALIAMESIWSRSDTFAHGYFIFPISFWLFWRDREALLQAQFKQSWLPLPFLIGALTLGVFSYAADISVLSQLSAIASLITLVWLLIGNKLAWRYKFPLAFLLFSVPMGESLIPWLQDVTAWFTVAFLKMNGIPVFRDGLYIQVPTGMFEVAVACSGIRYLIASVAVGTLYAYLTYNKPYKQWLFVSFAIVLPILANGIRAYGIVAIAYYSDMKYATGADHLVYGWVFFGVVIMIMFWIGGFFADSEQSKEKFSVNQQGQVQYLPLAVALLALFGSYILLKAIPVVELPSKQSVSKEKLASTWGIKFEDPLQMSHIKTQKLEIYRAEYANKQTKGELITWQNVTHNPEQWTEVANEEVEIANNPAKLVHLRSINGDARSYLYQYKIGDFYTFSKRMAKLMQAWNSLSRRSDYSEIRAISVADAHSNDVAKALLIRAFTKAQAQGGAFGHTE</sequence>
<evidence type="ECO:0000256" key="4">
    <source>
        <dbReference type="ARBA" id="ARBA00022692"/>
    </source>
</evidence>
<proteinExistence type="predicted"/>
<feature type="transmembrane region" description="Helical" evidence="8">
    <location>
        <begin position="291"/>
        <end position="308"/>
    </location>
</feature>
<gene>
    <name evidence="10" type="primary">xrtA</name>
    <name evidence="10" type="ORF">EPA86_13915</name>
</gene>
<keyword evidence="6 8" id="KW-1133">Transmembrane helix</keyword>
<dbReference type="OrthoDB" id="9797363at2"/>
<dbReference type="GO" id="GO:0008233">
    <property type="term" value="F:peptidase activity"/>
    <property type="evidence" value="ECO:0007669"/>
    <property type="project" value="UniProtKB-KW"/>
</dbReference>
<dbReference type="Pfam" id="PF11984">
    <property type="entry name" value="DUF3485"/>
    <property type="match status" value="1"/>
</dbReference>
<dbReference type="NCBIfam" id="TIGR03109">
    <property type="entry name" value="exosort_XrtA"/>
    <property type="match status" value="1"/>
</dbReference>
<accession>A0A502KSZ1</accession>
<keyword evidence="11" id="KW-1185">Reference proteome</keyword>
<dbReference type="EMBL" id="SAWY01000036">
    <property type="protein sequence ID" value="TPH13285.1"/>
    <property type="molecule type" value="Genomic_DNA"/>
</dbReference>
<keyword evidence="7 8" id="KW-0472">Membrane</keyword>
<dbReference type="InterPro" id="IPR014263">
    <property type="entry name" value="Methanolan_biosynth_EpsI"/>
</dbReference>
<feature type="transmembrane region" description="Helical" evidence="8">
    <location>
        <begin position="127"/>
        <end position="145"/>
    </location>
</feature>
<evidence type="ECO:0000313" key="11">
    <source>
        <dbReference type="Proteomes" id="UP000315303"/>
    </source>
</evidence>
<dbReference type="NCBIfam" id="TIGR04178">
    <property type="entry name" value="exo_archaeo"/>
    <property type="match status" value="1"/>
</dbReference>
<keyword evidence="5 10" id="KW-0378">Hydrolase</keyword>